<feature type="transmembrane region" description="Helical" evidence="1">
    <location>
        <begin position="300"/>
        <end position="323"/>
    </location>
</feature>
<keyword evidence="3" id="KW-0012">Acyltransferase</keyword>
<feature type="transmembrane region" description="Helical" evidence="1">
    <location>
        <begin position="72"/>
        <end position="91"/>
    </location>
</feature>
<dbReference type="InParanoid" id="A0A1M7I7B4"/>
<feature type="transmembrane region" description="Helical" evidence="1">
    <location>
        <begin position="31"/>
        <end position="51"/>
    </location>
</feature>
<dbReference type="InterPro" id="IPR002656">
    <property type="entry name" value="Acyl_transf_3_dom"/>
</dbReference>
<keyword evidence="1" id="KW-0472">Membrane</keyword>
<sequence length="680" mass="76728">MKYRAEIDGLRALAVVPVILFHAGFESFSGGFVGVDIFFVISGYLITTILIEDIEKKRFSLVNFYERRARRILPALAVVSLFSIICAWVLLNPIELNKFGFSLLGVATFTSNIVFWRSEGYFTDSAELNPLLHTWSLAVEEQYYVLFPIFMFFAWRFGKSKVFWMIVLFSLLSLALSEWGWRNKPTANFYLAPTRAWELFAGSIAAFSVQKRGVKANNYFSILGLIAIIFSIFAYDESTPFPSVYALVPVLGVVLLILYGAKETYAAQILGSRAFVSIGLISYSAYLWHQPVLVYTRITIGNIELGLGLALLLILVTFILAYLSWRYVENPFRKREIFSPKSVFSLSAVSLIFLLSFGLLSSEVSKNVEEQLALDLSTSEFVYFSNIDERSFVSSRLNLPLNNVETLVMGSSRMMQVGTATLNESVLNLSVSSASIEDNVAFVGEAVMQVSPNRVLIGADPWLLNRFNAKDRWKSVASLYEHWAKLIAKKESNTLNSKAFFSPSERDLPGKRSDFSFFKKAYNAINFNSGSLVARGGDVEGIAKKAYDGFHIYNDEYQSTTQNEMKKGFDNLLKYNMQDFEIDVKAKTNLTNLVSWLKRSGVEVYFVFSPYHPNLYSKMLSNNSVHIEIERYLKDIASDLGVNIVGSYNPKVNGCMSADFYDGMHPQELCMKKVLNGISR</sequence>
<dbReference type="STRING" id="29571.SAMN05878437_2582"/>
<keyword evidence="3" id="KW-0808">Transferase</keyword>
<feature type="transmembrane region" description="Helical" evidence="1">
    <location>
        <begin position="162"/>
        <end position="181"/>
    </location>
</feature>
<reference evidence="3 4" key="1">
    <citation type="submission" date="2016-11" db="EMBL/GenBank/DDBJ databases">
        <authorList>
            <person name="Jaros S."/>
            <person name="Januszkiewicz K."/>
            <person name="Wedrychowicz H."/>
        </authorList>
    </citation>
    <scope>NUCLEOTIDE SEQUENCE [LARGE SCALE GENOMIC DNA]</scope>
    <source>
        <strain evidence="3 4">ACAM 12</strain>
    </source>
</reference>
<keyword evidence="1" id="KW-1133">Transmembrane helix</keyword>
<evidence type="ECO:0000313" key="3">
    <source>
        <dbReference type="EMBL" id="SHM36337.1"/>
    </source>
</evidence>
<keyword evidence="1" id="KW-0812">Transmembrane</keyword>
<dbReference type="GO" id="GO:0009103">
    <property type="term" value="P:lipopolysaccharide biosynthetic process"/>
    <property type="evidence" value="ECO:0007669"/>
    <property type="project" value="TreeGrafter"/>
</dbReference>
<name>A0A1M7I7B4_9GAMM</name>
<dbReference type="Pfam" id="PF01757">
    <property type="entry name" value="Acyl_transf_3"/>
    <property type="match status" value="1"/>
</dbReference>
<keyword evidence="4" id="KW-1185">Reference proteome</keyword>
<dbReference type="EMBL" id="LT670847">
    <property type="protein sequence ID" value="SHM36337.1"/>
    <property type="molecule type" value="Genomic_DNA"/>
</dbReference>
<evidence type="ECO:0000313" key="4">
    <source>
        <dbReference type="Proteomes" id="UP000190911"/>
    </source>
</evidence>
<feature type="domain" description="Acyltransferase 3" evidence="2">
    <location>
        <begin position="5"/>
        <end position="325"/>
    </location>
</feature>
<feature type="transmembrane region" description="Helical" evidence="1">
    <location>
        <begin position="241"/>
        <end position="258"/>
    </location>
</feature>
<feature type="transmembrane region" description="Helical" evidence="1">
    <location>
        <begin position="270"/>
        <end position="288"/>
    </location>
</feature>
<dbReference type="RefSeq" id="WP_079554221.1">
    <property type="nucleotide sequence ID" value="NZ_LT670847.1"/>
</dbReference>
<accession>A0A1M7I7B4</accession>
<dbReference type="PANTHER" id="PTHR23028">
    <property type="entry name" value="ACETYLTRANSFERASE"/>
    <property type="match status" value="1"/>
</dbReference>
<dbReference type="OrthoDB" id="9767863at2"/>
<dbReference type="Proteomes" id="UP000190911">
    <property type="component" value="Chromosome I"/>
</dbReference>
<feature type="transmembrane region" description="Helical" evidence="1">
    <location>
        <begin position="7"/>
        <end position="25"/>
    </location>
</feature>
<gene>
    <name evidence="3" type="ORF">SAMN05878437_2582</name>
</gene>
<evidence type="ECO:0000259" key="2">
    <source>
        <dbReference type="Pfam" id="PF01757"/>
    </source>
</evidence>
<dbReference type="SUPFAM" id="SSF52266">
    <property type="entry name" value="SGNH hydrolase"/>
    <property type="match status" value="1"/>
</dbReference>
<proteinExistence type="predicted"/>
<evidence type="ECO:0000256" key="1">
    <source>
        <dbReference type="SAM" id="Phobius"/>
    </source>
</evidence>
<dbReference type="PANTHER" id="PTHR23028:SF53">
    <property type="entry name" value="ACYL_TRANSF_3 DOMAIN-CONTAINING PROTEIN"/>
    <property type="match status" value="1"/>
</dbReference>
<keyword evidence="3" id="KW-0378">Hydrolase</keyword>
<feature type="transmembrane region" description="Helical" evidence="1">
    <location>
        <begin position="216"/>
        <end position="235"/>
    </location>
</feature>
<feature type="transmembrane region" description="Helical" evidence="1">
    <location>
        <begin position="343"/>
        <end position="361"/>
    </location>
</feature>
<dbReference type="GO" id="GO:0016787">
    <property type="term" value="F:hydrolase activity"/>
    <property type="evidence" value="ECO:0007669"/>
    <property type="project" value="UniProtKB-KW"/>
</dbReference>
<protein>
    <submittedName>
        <fullName evidence="3">Peptidoglycan/LPS O-acetylase OafA/YrhL, contains acyltransferase and SGNH-hydrolase domains</fullName>
    </submittedName>
</protein>
<dbReference type="GO" id="GO:0016020">
    <property type="term" value="C:membrane"/>
    <property type="evidence" value="ECO:0007669"/>
    <property type="project" value="TreeGrafter"/>
</dbReference>
<dbReference type="AlphaFoldDB" id="A0A1M7I7B4"/>
<organism evidence="3 4">
    <name type="scientific">Vreelandella subglaciescola</name>
    <dbReference type="NCBI Taxonomy" id="29571"/>
    <lineage>
        <taxon>Bacteria</taxon>
        <taxon>Pseudomonadati</taxon>
        <taxon>Pseudomonadota</taxon>
        <taxon>Gammaproteobacteria</taxon>
        <taxon>Oceanospirillales</taxon>
        <taxon>Halomonadaceae</taxon>
        <taxon>Vreelandella</taxon>
    </lineage>
</organism>
<dbReference type="InterPro" id="IPR050879">
    <property type="entry name" value="Acyltransferase_3"/>
</dbReference>
<dbReference type="GO" id="GO:0016747">
    <property type="term" value="F:acyltransferase activity, transferring groups other than amino-acyl groups"/>
    <property type="evidence" value="ECO:0007669"/>
    <property type="project" value="InterPro"/>
</dbReference>